<dbReference type="RefSeq" id="WP_275633908.1">
    <property type="nucleotide sequence ID" value="NZ_JARGYD010000006.1"/>
</dbReference>
<gene>
    <name evidence="3" type="ORF">ACFOGP_17080</name>
</gene>
<evidence type="ECO:0000256" key="2">
    <source>
        <dbReference type="SAM" id="MobiDB-lite"/>
    </source>
</evidence>
<feature type="region of interest" description="Disordered" evidence="2">
    <location>
        <begin position="349"/>
        <end position="377"/>
    </location>
</feature>
<protein>
    <submittedName>
        <fullName evidence="3">CaiB/BaiF CoA transferase family protein</fullName>
    </submittedName>
</protein>
<dbReference type="PANTHER" id="PTHR48207:SF3">
    <property type="entry name" value="SUCCINATE--HYDROXYMETHYLGLUTARATE COA-TRANSFERASE"/>
    <property type="match status" value="1"/>
</dbReference>
<dbReference type="InterPro" id="IPR044855">
    <property type="entry name" value="CoA-Trfase_III_dom3_sf"/>
</dbReference>
<evidence type="ECO:0000313" key="4">
    <source>
        <dbReference type="Proteomes" id="UP001595632"/>
    </source>
</evidence>
<keyword evidence="4" id="KW-1185">Reference proteome</keyword>
<dbReference type="Gene3D" id="3.40.50.10540">
    <property type="entry name" value="Crotonobetainyl-coa:carnitine coa-transferase, domain 1"/>
    <property type="match status" value="1"/>
</dbReference>
<keyword evidence="1 3" id="KW-0808">Transferase</keyword>
<dbReference type="Gene3D" id="3.30.1540.10">
    <property type="entry name" value="formyl-coa transferase, domain 3"/>
    <property type="match status" value="1"/>
</dbReference>
<feature type="compositionally biased region" description="Basic and acidic residues" evidence="2">
    <location>
        <begin position="361"/>
        <end position="371"/>
    </location>
</feature>
<dbReference type="EMBL" id="JBHRTB010000010">
    <property type="protein sequence ID" value="MFC3144441.1"/>
    <property type="molecule type" value="Genomic_DNA"/>
</dbReference>
<dbReference type="Proteomes" id="UP001595632">
    <property type="component" value="Unassembled WGS sequence"/>
</dbReference>
<accession>A0ABV7GVN9</accession>
<dbReference type="Pfam" id="PF02515">
    <property type="entry name" value="CoA_transf_3"/>
    <property type="match status" value="1"/>
</dbReference>
<evidence type="ECO:0000313" key="3">
    <source>
        <dbReference type="EMBL" id="MFC3144441.1"/>
    </source>
</evidence>
<dbReference type="SUPFAM" id="SSF89796">
    <property type="entry name" value="CoA-transferase family III (CaiB/BaiF)"/>
    <property type="match status" value="1"/>
</dbReference>
<dbReference type="InterPro" id="IPR003673">
    <property type="entry name" value="CoA-Trfase_fam_III"/>
</dbReference>
<name>A0ABV7GVN9_9RHOB</name>
<organism evidence="3 4">
    <name type="scientific">Psychromarinibacter halotolerans</name>
    <dbReference type="NCBI Taxonomy" id="1775175"/>
    <lineage>
        <taxon>Bacteria</taxon>
        <taxon>Pseudomonadati</taxon>
        <taxon>Pseudomonadota</taxon>
        <taxon>Alphaproteobacteria</taxon>
        <taxon>Rhodobacterales</taxon>
        <taxon>Paracoccaceae</taxon>
        <taxon>Psychromarinibacter</taxon>
    </lineage>
</organism>
<dbReference type="GO" id="GO:0016740">
    <property type="term" value="F:transferase activity"/>
    <property type="evidence" value="ECO:0007669"/>
    <property type="project" value="UniProtKB-KW"/>
</dbReference>
<comment type="caution">
    <text evidence="3">The sequence shown here is derived from an EMBL/GenBank/DDBJ whole genome shotgun (WGS) entry which is preliminary data.</text>
</comment>
<proteinExistence type="predicted"/>
<sequence>MLSGLTVIDHGTFITGSFATMLLADLGATVIKVEKKDVGDPYRSFRGGLYAPHFQANNRSKQSIGIDLNDDADREVLLSLIDEADVYVQNFRPGVAEKLGLSAETLQGRNPKLIYCSISGFGPDGPLAARPTYDTVAQGMSGFLSMYVGGDEPRIVGPAIADSLTGLYAAYGILGAIAGRERTGKASKVDLSMLETVMHFASEPFANFFGNGKPWGPYDRASISQSYSLECADGSLIALHLSSPEKFWTELLAAIERPDLNDDPRFDSRMKRVDHHDELIAELRPVFVRKTRDEWSALLDKHDVPFAPIYTLAEALEGEQAKHLEVLQTVTHPEMGEIRMIRNPITYDGDRRFSAGPPPTLDEHGAELRDRTARKKA</sequence>
<reference evidence="4" key="1">
    <citation type="journal article" date="2019" name="Int. J. Syst. Evol. Microbiol.">
        <title>The Global Catalogue of Microorganisms (GCM) 10K type strain sequencing project: providing services to taxonomists for standard genome sequencing and annotation.</title>
        <authorList>
            <consortium name="The Broad Institute Genomics Platform"/>
            <consortium name="The Broad Institute Genome Sequencing Center for Infectious Disease"/>
            <person name="Wu L."/>
            <person name="Ma J."/>
        </authorList>
    </citation>
    <scope>NUCLEOTIDE SEQUENCE [LARGE SCALE GENOMIC DNA]</scope>
    <source>
        <strain evidence="4">KCTC 52366</strain>
    </source>
</reference>
<evidence type="ECO:0000256" key="1">
    <source>
        <dbReference type="ARBA" id="ARBA00022679"/>
    </source>
</evidence>
<dbReference type="PANTHER" id="PTHR48207">
    <property type="entry name" value="SUCCINATE--HYDROXYMETHYLGLUTARATE COA-TRANSFERASE"/>
    <property type="match status" value="1"/>
</dbReference>
<dbReference type="InterPro" id="IPR023606">
    <property type="entry name" value="CoA-Trfase_III_dom_1_sf"/>
</dbReference>
<dbReference type="InterPro" id="IPR050483">
    <property type="entry name" value="CoA-transferase_III_domain"/>
</dbReference>